<reference evidence="1" key="2">
    <citation type="submission" date="2025-09" db="UniProtKB">
        <authorList>
            <consortium name="Ensembl"/>
        </authorList>
    </citation>
    <scope>IDENTIFICATION</scope>
</reference>
<dbReference type="Ensembl" id="ENSPSTT00000010409.1">
    <property type="protein sequence ID" value="ENSPSTP00000009914.1"/>
    <property type="gene ID" value="ENSPSTG00000007006.1"/>
</dbReference>
<keyword evidence="2" id="KW-1185">Reference proteome</keyword>
<dbReference type="AlphaFoldDB" id="A0A8C9F411"/>
<sequence length="139" mass="15922">LVREISRAFPELVASTVDDNDEEFPLIEAADFLPKWRMFFYKGELPIILLPETKEQQWELPAENLTVSEALALLSAHSEEFLAAEPIQRCFALAFSDYIHKYLYAQLVQRKFAQTGAMDTCCSFCPAHSTKPMSWALSW</sequence>
<accession>A0A8C9F411</accession>
<dbReference type="Proteomes" id="UP000694428">
    <property type="component" value="Unplaced"/>
</dbReference>
<dbReference type="InterPro" id="IPR010770">
    <property type="entry name" value="Ecd"/>
</dbReference>
<reference evidence="1" key="1">
    <citation type="submission" date="2025-08" db="UniProtKB">
        <authorList>
            <consortium name="Ensembl"/>
        </authorList>
    </citation>
    <scope>IDENTIFICATION</scope>
</reference>
<protein>
    <submittedName>
        <fullName evidence="1">Uncharacterized protein</fullName>
    </submittedName>
</protein>
<proteinExistence type="predicted"/>
<dbReference type="PANTHER" id="PTHR13060">
    <property type="entry name" value="SGT1 PROTEIN HSGT1 SUPPRESSOR OF GCR2"/>
    <property type="match status" value="1"/>
</dbReference>
<dbReference type="GO" id="GO:0005634">
    <property type="term" value="C:nucleus"/>
    <property type="evidence" value="ECO:0007669"/>
    <property type="project" value="TreeGrafter"/>
</dbReference>
<evidence type="ECO:0000313" key="1">
    <source>
        <dbReference type="Ensembl" id="ENSPSTP00000009914.1"/>
    </source>
</evidence>
<dbReference type="Pfam" id="PF07093">
    <property type="entry name" value="SGT1"/>
    <property type="match status" value="1"/>
</dbReference>
<organism evidence="1 2">
    <name type="scientific">Pavo cristatus</name>
    <name type="common">Indian peafowl</name>
    <name type="synonym">Blue peafowl</name>
    <dbReference type="NCBI Taxonomy" id="9049"/>
    <lineage>
        <taxon>Eukaryota</taxon>
        <taxon>Metazoa</taxon>
        <taxon>Chordata</taxon>
        <taxon>Craniata</taxon>
        <taxon>Vertebrata</taxon>
        <taxon>Euteleostomi</taxon>
        <taxon>Archelosauria</taxon>
        <taxon>Archosauria</taxon>
        <taxon>Dinosauria</taxon>
        <taxon>Saurischia</taxon>
        <taxon>Theropoda</taxon>
        <taxon>Coelurosauria</taxon>
        <taxon>Aves</taxon>
        <taxon>Neognathae</taxon>
        <taxon>Galloanserae</taxon>
        <taxon>Galliformes</taxon>
        <taxon>Phasianidae</taxon>
        <taxon>Phasianinae</taxon>
        <taxon>Pavo</taxon>
    </lineage>
</organism>
<evidence type="ECO:0000313" key="2">
    <source>
        <dbReference type="Proteomes" id="UP000694428"/>
    </source>
</evidence>
<dbReference type="PANTHER" id="PTHR13060:SF0">
    <property type="entry name" value="PROTEIN ECDYSONELESS HOMOLOG"/>
    <property type="match status" value="1"/>
</dbReference>
<name>A0A8C9F411_PAVCR</name>